<accession>A0A6V7H8Z8</accession>
<feature type="non-terminal residue" evidence="2">
    <location>
        <position position="1"/>
    </location>
</feature>
<comment type="caution">
    <text evidence="2">The sequence shown here is derived from an EMBL/GenBank/DDBJ whole genome shotgun (WGS) entry which is preliminary data.</text>
</comment>
<gene>
    <name evidence="2" type="ORF">MHI_LOCUS622872</name>
</gene>
<dbReference type="Proteomes" id="UP000752696">
    <property type="component" value="Unassembled WGS sequence"/>
</dbReference>
<dbReference type="EMBL" id="CAJDYZ010009073">
    <property type="protein sequence ID" value="CAD1476144.1"/>
    <property type="molecule type" value="Genomic_DNA"/>
</dbReference>
<evidence type="ECO:0000313" key="2">
    <source>
        <dbReference type="EMBL" id="CAD1476144.1"/>
    </source>
</evidence>
<keyword evidence="3" id="KW-1185">Reference proteome</keyword>
<name>A0A6V7H8Z8_9HYME</name>
<protein>
    <submittedName>
        <fullName evidence="2">Uncharacterized protein</fullName>
    </submittedName>
</protein>
<proteinExistence type="predicted"/>
<sequence length="189" mass="21097">MDRNRENANVETPIDVSTEIEKVVAAAERRSVDGCREGRDAAQRRYEEEKEEEEPAIRRERIGVASTRNPLSKFSTCGAREIGRKVRVATMPERRKRDRRSGTWLAAACQDVASVGGQIIGQSLDESVPANATYLVEVSLEEIVESCPVDLVDVSLDESFEEFSIGGKERDRLAANTKRKNVEQRESDG</sequence>
<feature type="compositionally biased region" description="Basic and acidic residues" evidence="1">
    <location>
        <begin position="29"/>
        <end position="48"/>
    </location>
</feature>
<organism evidence="2 3">
    <name type="scientific">Heterotrigona itama</name>
    <dbReference type="NCBI Taxonomy" id="395501"/>
    <lineage>
        <taxon>Eukaryota</taxon>
        <taxon>Metazoa</taxon>
        <taxon>Ecdysozoa</taxon>
        <taxon>Arthropoda</taxon>
        <taxon>Hexapoda</taxon>
        <taxon>Insecta</taxon>
        <taxon>Pterygota</taxon>
        <taxon>Neoptera</taxon>
        <taxon>Endopterygota</taxon>
        <taxon>Hymenoptera</taxon>
        <taxon>Apocrita</taxon>
        <taxon>Aculeata</taxon>
        <taxon>Apoidea</taxon>
        <taxon>Anthophila</taxon>
        <taxon>Apidae</taxon>
        <taxon>Heterotrigona</taxon>
    </lineage>
</organism>
<evidence type="ECO:0000313" key="3">
    <source>
        <dbReference type="Proteomes" id="UP000752696"/>
    </source>
</evidence>
<reference evidence="2" key="1">
    <citation type="submission" date="2020-07" db="EMBL/GenBank/DDBJ databases">
        <authorList>
            <person name="Nazaruddin N."/>
        </authorList>
    </citation>
    <scope>NUCLEOTIDE SEQUENCE</scope>
</reference>
<feature type="region of interest" description="Disordered" evidence="1">
    <location>
        <begin position="29"/>
        <end position="56"/>
    </location>
</feature>
<dbReference type="AlphaFoldDB" id="A0A6V7H8Z8"/>
<evidence type="ECO:0000256" key="1">
    <source>
        <dbReference type="SAM" id="MobiDB-lite"/>
    </source>
</evidence>